<comment type="subcellular location">
    <subcellularLocation>
        <location evidence="1">Cytoplasm</location>
    </subcellularLocation>
</comment>
<keyword evidence="3" id="KW-0112">Calmodulin-binding</keyword>
<evidence type="ECO:0000256" key="3">
    <source>
        <dbReference type="ARBA" id="ARBA00022860"/>
    </source>
</evidence>
<dbReference type="GO" id="GO:0000922">
    <property type="term" value="C:spindle pole"/>
    <property type="evidence" value="ECO:0007669"/>
    <property type="project" value="TreeGrafter"/>
</dbReference>
<dbReference type="AlphaFoldDB" id="A0A9P8LHX5"/>
<dbReference type="SUPFAM" id="SSF47576">
    <property type="entry name" value="Calponin-homology domain, CH-domain"/>
    <property type="match status" value="1"/>
</dbReference>
<proteinExistence type="predicted"/>
<protein>
    <recommendedName>
        <fullName evidence="7">Calponin-homology (CH) domain-containing protein</fullName>
    </recommendedName>
</protein>
<organism evidence="5 6">
    <name type="scientific">Trichoglossum hirsutum</name>
    <dbReference type="NCBI Taxonomy" id="265104"/>
    <lineage>
        <taxon>Eukaryota</taxon>
        <taxon>Fungi</taxon>
        <taxon>Dikarya</taxon>
        <taxon>Ascomycota</taxon>
        <taxon>Pezizomycotina</taxon>
        <taxon>Geoglossomycetes</taxon>
        <taxon>Geoglossales</taxon>
        <taxon>Geoglossaceae</taxon>
        <taxon>Trichoglossum</taxon>
    </lineage>
</organism>
<dbReference type="GO" id="GO:0005737">
    <property type="term" value="C:cytoplasm"/>
    <property type="evidence" value="ECO:0007669"/>
    <property type="project" value="UniProtKB-SubCell"/>
</dbReference>
<dbReference type="CDD" id="cd21223">
    <property type="entry name" value="CH_ASPM_rpt1"/>
    <property type="match status" value="1"/>
</dbReference>
<accession>A0A9P8LHX5</accession>
<dbReference type="GO" id="GO:0051295">
    <property type="term" value="P:establishment of meiotic spindle localization"/>
    <property type="evidence" value="ECO:0007669"/>
    <property type="project" value="TreeGrafter"/>
</dbReference>
<feature type="region of interest" description="Disordered" evidence="4">
    <location>
        <begin position="881"/>
        <end position="912"/>
    </location>
</feature>
<keyword evidence="6" id="KW-1185">Reference proteome</keyword>
<evidence type="ECO:0000256" key="1">
    <source>
        <dbReference type="ARBA" id="ARBA00004496"/>
    </source>
</evidence>
<dbReference type="EMBL" id="JAGHQM010000058">
    <property type="protein sequence ID" value="KAH0565822.1"/>
    <property type="molecule type" value="Genomic_DNA"/>
</dbReference>
<feature type="region of interest" description="Disordered" evidence="4">
    <location>
        <begin position="88"/>
        <end position="114"/>
    </location>
</feature>
<name>A0A9P8LHX5_9PEZI</name>
<dbReference type="Proteomes" id="UP000750711">
    <property type="component" value="Unassembled WGS sequence"/>
</dbReference>
<feature type="compositionally biased region" description="Low complexity" evidence="4">
    <location>
        <begin position="360"/>
        <end position="369"/>
    </location>
</feature>
<dbReference type="GO" id="GO:0005516">
    <property type="term" value="F:calmodulin binding"/>
    <property type="evidence" value="ECO:0007669"/>
    <property type="project" value="UniProtKB-KW"/>
</dbReference>
<evidence type="ECO:0000256" key="4">
    <source>
        <dbReference type="SAM" id="MobiDB-lite"/>
    </source>
</evidence>
<feature type="compositionally biased region" description="Low complexity" evidence="4">
    <location>
        <begin position="1"/>
        <end position="13"/>
    </location>
</feature>
<sequence>MPGPARSSRPRSPTRMYEEDDTFAGKSGAGYQNHRVHFEDECGEDDTENVEYTTEIRANLRNAAPRRRKTTQNRKVEIREDVAGPAIAQRTVLPQTRRSPIKTTHGRNPPRHSLLSQPAHRISVIPETKPTRRRVSAILGERGINPTGVNEPSKRGREYESLFDISKDERCRGSNPEMENIKKEPRRRTIYVPSEDTTIMTIHPGASLKPSDRSHLQARNAKLDLVTVSEDEQIIDHRKRKTARKSLAAAPRRAPLSQVTKAVQGQPSSLEIAGTGGGKENIPPNGKEVGKGSKIVITIDDRKFGTVKARSQNEAHKAIKKGSGLESNQDQKQSQQKAPNPRSILVNSKSPSSSRKRTSSDSADSSGRSKFLKQKRNAISSVGKQPLETAKQQNSRSLRLSPPDQVPNDASPRLSRHTHRPEKLPSKLSVPVVLQLAQEHQDKYPVLLENISRPEMYEDNWLHHQEEAITQLLNGLFDSVDGGRQQQQQQQQMGCPEKQDVRKALLSLYHQPSFPLIYKRLQASLLYGALSVPKELLSKTIRLKDDVGFKRKFLNLWVETYQLSALRAALEVVTGREAARAPRCSSESFLENDERRARTERRSIETFLDIFLIRNEDAVRPKNTVASIGNIARGNTGASSLEGNTADFGSQGWAWRRTVLRGLMLILLLDAGRTNSSISDCLFLKSSPHKSTTSVLQAFGNLLLPSLGDITRPLGHLNYHAAHVQYPLEEFEYKITNLATDMRDGVRLTRLVELLLYPPSSLLRENDITVTMPTGDILTTGSNHTDSWVLSHHLKFPCGGRAQKVYNVQVALAALQGVSGGTANHGGVKAEEIVDGHREKTVGLLWGLVSKWGLGTLVDWKELRKEVRRLRVRLQEKRMKDEGKTGITNQDDSGDDVDDVDDDDDDDEGDVERVQGLGGYTRLLRAWASAIAKLHGKSVANLTTSFADGAIFEKIVDEYEVYFPPAALLQQTELTVEGRHARGLEWKLRRLGCSNYFCEFTSPNNMMPQLRWQVTDLFCLLPAGLFGRNIRFGRVFDKDFVLAGLAFMCSRLLQASIRGR</sequence>
<feature type="region of interest" description="Disordered" evidence="4">
    <location>
        <begin position="238"/>
        <end position="289"/>
    </location>
</feature>
<gene>
    <name evidence="5" type="ORF">GP486_000791</name>
</gene>
<reference evidence="5" key="1">
    <citation type="submission" date="2021-03" db="EMBL/GenBank/DDBJ databases">
        <title>Comparative genomics and phylogenomic investigation of the class Geoglossomycetes provide insights into ecological specialization and systematics.</title>
        <authorList>
            <person name="Melie T."/>
            <person name="Pirro S."/>
            <person name="Miller A.N."/>
            <person name="Quandt A."/>
        </authorList>
    </citation>
    <scope>NUCLEOTIDE SEQUENCE</scope>
    <source>
        <strain evidence="5">CAQ_001_2017</strain>
    </source>
</reference>
<dbReference type="Gene3D" id="1.10.418.10">
    <property type="entry name" value="Calponin-like domain"/>
    <property type="match status" value="1"/>
</dbReference>
<dbReference type="PANTHER" id="PTHR22706">
    <property type="entry name" value="ASSEMBLY FACTOR FOR SPINDLE MICROTUBULES"/>
    <property type="match status" value="1"/>
</dbReference>
<evidence type="ECO:0000313" key="5">
    <source>
        <dbReference type="EMBL" id="KAH0565822.1"/>
    </source>
</evidence>
<dbReference type="GO" id="GO:0000278">
    <property type="term" value="P:mitotic cell cycle"/>
    <property type="evidence" value="ECO:0007669"/>
    <property type="project" value="TreeGrafter"/>
</dbReference>
<keyword evidence="2" id="KW-0963">Cytoplasm</keyword>
<dbReference type="InterPro" id="IPR051185">
    <property type="entry name" value="ASPM"/>
</dbReference>
<feature type="non-terminal residue" evidence="5">
    <location>
        <position position="1060"/>
    </location>
</feature>
<feature type="compositionally biased region" description="Polar residues" evidence="4">
    <location>
        <begin position="257"/>
        <end position="269"/>
    </location>
</feature>
<feature type="region of interest" description="Disordered" evidence="4">
    <location>
        <begin position="307"/>
        <end position="425"/>
    </location>
</feature>
<comment type="caution">
    <text evidence="5">The sequence shown here is derived from an EMBL/GenBank/DDBJ whole genome shotgun (WGS) entry which is preliminary data.</text>
</comment>
<feature type="region of interest" description="Disordered" evidence="4">
    <location>
        <begin position="1"/>
        <end position="31"/>
    </location>
</feature>
<dbReference type="PANTHER" id="PTHR22706:SF1">
    <property type="entry name" value="ASSEMBLY FACTOR FOR SPINDLE MICROTUBULES"/>
    <property type="match status" value="1"/>
</dbReference>
<feature type="compositionally biased region" description="Polar residues" evidence="4">
    <location>
        <begin position="325"/>
        <end position="338"/>
    </location>
</feature>
<evidence type="ECO:0000313" key="6">
    <source>
        <dbReference type="Proteomes" id="UP000750711"/>
    </source>
</evidence>
<evidence type="ECO:0008006" key="7">
    <source>
        <dbReference type="Google" id="ProtNLM"/>
    </source>
</evidence>
<feature type="compositionally biased region" description="Acidic residues" evidence="4">
    <location>
        <begin position="892"/>
        <end position="910"/>
    </location>
</feature>
<dbReference type="GO" id="GO:0007051">
    <property type="term" value="P:spindle organization"/>
    <property type="evidence" value="ECO:0007669"/>
    <property type="project" value="TreeGrafter"/>
</dbReference>
<evidence type="ECO:0000256" key="2">
    <source>
        <dbReference type="ARBA" id="ARBA00022490"/>
    </source>
</evidence>
<dbReference type="InterPro" id="IPR036872">
    <property type="entry name" value="CH_dom_sf"/>
</dbReference>
<feature type="compositionally biased region" description="Polar residues" evidence="4">
    <location>
        <begin position="92"/>
        <end position="102"/>
    </location>
</feature>